<dbReference type="OrthoDB" id="9807630at2"/>
<dbReference type="SFLD" id="SFLDG01132">
    <property type="entry name" value="C1.5.3:_5'-Nucleotidase_Like"/>
    <property type="match status" value="1"/>
</dbReference>
<dbReference type="PANTHER" id="PTHR12725:SF117">
    <property type="entry name" value="HALOACID DEHALOGENASE-LIKE HYDROLASE"/>
    <property type="match status" value="1"/>
</dbReference>
<sequence>MDVTIFDLDNTLYAPEACLFSLIDVRINRYMTEVVGIEPERVDGLRRLYWQRYGVTLGGLIRHHQVDPEDYLEYVHDVDVALCLRPDQRLRQSLESLSGVKVVFTNGSRGHADRVLQALDLADQFSEIFDIRVADYCPKPYADPYHRVLTHLGADAECCAMIEDSADNLRTAKVLGMRTVLVGPALQADYVDARVERADQVSEVVMGWRGQSL</sequence>
<name>A0A0B5FNN2_9BACT</name>
<dbReference type="InterPro" id="IPR036412">
    <property type="entry name" value="HAD-like_sf"/>
</dbReference>
<dbReference type="AlphaFoldDB" id="A0A0B5FNN2"/>
<keyword evidence="2" id="KW-1185">Reference proteome</keyword>
<dbReference type="InterPro" id="IPR010237">
    <property type="entry name" value="Pyr-5-nucltdase"/>
</dbReference>
<dbReference type="Proteomes" id="UP000035036">
    <property type="component" value="Chromosome"/>
</dbReference>
<dbReference type="Gene3D" id="1.10.150.450">
    <property type="match status" value="1"/>
</dbReference>
<dbReference type="KEGG" id="gsb:GSUB_02285"/>
<reference evidence="1 2" key="1">
    <citation type="journal article" date="2015" name="Genome Announc.">
        <title>Genomes of Geoalkalibacter ferrihydriticus Z-0531T and Geoalkalibacter subterraneus Red1T, Two Haloalkaliphilic Metal-Reducing Deltaproteobacteria.</title>
        <authorList>
            <person name="Badalamenti J.P."/>
            <person name="Krajmalnik-Brown R."/>
            <person name="Torres C.I."/>
            <person name="Bond D.R."/>
        </authorList>
    </citation>
    <scope>NUCLEOTIDE SEQUENCE [LARGE SCALE GENOMIC DNA]</scope>
    <source>
        <strain evidence="1 2">Red1</strain>
    </source>
</reference>
<dbReference type="NCBIfam" id="TIGR01993">
    <property type="entry name" value="Pyr-5-nucltdase"/>
    <property type="match status" value="1"/>
</dbReference>
<dbReference type="Gene3D" id="3.40.50.1000">
    <property type="entry name" value="HAD superfamily/HAD-like"/>
    <property type="match status" value="1"/>
</dbReference>
<dbReference type="PANTHER" id="PTHR12725">
    <property type="entry name" value="HALOACID DEHALOGENASE-LIKE HYDROLASE"/>
    <property type="match status" value="1"/>
</dbReference>
<dbReference type="NCBIfam" id="TIGR01509">
    <property type="entry name" value="HAD-SF-IA-v3"/>
    <property type="match status" value="1"/>
</dbReference>
<dbReference type="InterPro" id="IPR006439">
    <property type="entry name" value="HAD-SF_hydro_IA"/>
</dbReference>
<protein>
    <submittedName>
        <fullName evidence="1">5'-nucleotidase</fullName>
    </submittedName>
</protein>
<accession>A0A0B5FNN2</accession>
<evidence type="ECO:0000313" key="2">
    <source>
        <dbReference type="Proteomes" id="UP000035036"/>
    </source>
</evidence>
<dbReference type="SFLD" id="SFLDS00003">
    <property type="entry name" value="Haloacid_Dehalogenase"/>
    <property type="match status" value="1"/>
</dbReference>
<evidence type="ECO:0000313" key="1">
    <source>
        <dbReference type="EMBL" id="AJF05625.1"/>
    </source>
</evidence>
<dbReference type="HOGENOM" id="CLU_059493_2_1_7"/>
<dbReference type="InterPro" id="IPR023214">
    <property type="entry name" value="HAD_sf"/>
</dbReference>
<dbReference type="STRING" id="483547.GSUB_02285"/>
<proteinExistence type="predicted"/>
<dbReference type="SUPFAM" id="SSF56784">
    <property type="entry name" value="HAD-like"/>
    <property type="match status" value="1"/>
</dbReference>
<dbReference type="RefSeq" id="WP_040199007.1">
    <property type="nucleotide sequence ID" value="NZ_CP010311.1"/>
</dbReference>
<dbReference type="SFLD" id="SFLDG01129">
    <property type="entry name" value="C1.5:_HAD__Beta-PGM__Phosphata"/>
    <property type="match status" value="1"/>
</dbReference>
<dbReference type="Pfam" id="PF00702">
    <property type="entry name" value="Hydrolase"/>
    <property type="match status" value="1"/>
</dbReference>
<gene>
    <name evidence="1" type="ORF">GSUB_02285</name>
</gene>
<dbReference type="EMBL" id="CP010311">
    <property type="protein sequence ID" value="AJF05625.1"/>
    <property type="molecule type" value="Genomic_DNA"/>
</dbReference>
<organism evidence="1 2">
    <name type="scientific">Geoalkalibacter subterraneus</name>
    <dbReference type="NCBI Taxonomy" id="483547"/>
    <lineage>
        <taxon>Bacteria</taxon>
        <taxon>Pseudomonadati</taxon>
        <taxon>Thermodesulfobacteriota</taxon>
        <taxon>Desulfuromonadia</taxon>
        <taxon>Desulfuromonadales</taxon>
        <taxon>Geoalkalibacteraceae</taxon>
        <taxon>Geoalkalibacter</taxon>
    </lineage>
</organism>